<dbReference type="GO" id="GO:0022857">
    <property type="term" value="F:transmembrane transporter activity"/>
    <property type="evidence" value="ECO:0007669"/>
    <property type="project" value="InterPro"/>
</dbReference>
<dbReference type="EMBL" id="ADLK01000056">
    <property type="protein sequence ID" value="KMW11304.1"/>
    <property type="molecule type" value="Genomic_DNA"/>
</dbReference>
<feature type="transmembrane region" description="Helical" evidence="6">
    <location>
        <begin position="24"/>
        <end position="47"/>
    </location>
</feature>
<dbReference type="Pfam" id="PF02653">
    <property type="entry name" value="BPD_transp_2"/>
    <property type="match status" value="1"/>
</dbReference>
<name>A0A0J9BG48_9FIRM</name>
<feature type="transmembrane region" description="Helical" evidence="6">
    <location>
        <begin position="222"/>
        <end position="243"/>
    </location>
</feature>
<dbReference type="GO" id="GO:0005886">
    <property type="term" value="C:plasma membrane"/>
    <property type="evidence" value="ECO:0007669"/>
    <property type="project" value="UniProtKB-SubCell"/>
</dbReference>
<evidence type="ECO:0000256" key="3">
    <source>
        <dbReference type="ARBA" id="ARBA00022692"/>
    </source>
</evidence>
<dbReference type="OrthoDB" id="9789111at2"/>
<keyword evidence="4 6" id="KW-1133">Transmembrane helix</keyword>
<keyword evidence="3 6" id="KW-0812">Transmembrane</keyword>
<accession>A0A0J9BG48</accession>
<dbReference type="CDD" id="cd06579">
    <property type="entry name" value="TM_PBP1_transp_AraH_like"/>
    <property type="match status" value="1"/>
</dbReference>
<dbReference type="GeneID" id="93163144"/>
<evidence type="ECO:0000313" key="7">
    <source>
        <dbReference type="EMBL" id="KMW11304.1"/>
    </source>
</evidence>
<keyword evidence="5 6" id="KW-0472">Membrane</keyword>
<dbReference type="Proteomes" id="UP000037392">
    <property type="component" value="Unassembled WGS sequence"/>
</dbReference>
<feature type="transmembrane region" description="Helical" evidence="6">
    <location>
        <begin position="131"/>
        <end position="157"/>
    </location>
</feature>
<evidence type="ECO:0000256" key="2">
    <source>
        <dbReference type="ARBA" id="ARBA00022475"/>
    </source>
</evidence>
<feature type="transmembrane region" description="Helical" evidence="6">
    <location>
        <begin position="169"/>
        <end position="191"/>
    </location>
</feature>
<dbReference type="InterPro" id="IPR001851">
    <property type="entry name" value="ABC_transp_permease"/>
</dbReference>
<reference evidence="7 8" key="1">
    <citation type="submission" date="2011-04" db="EMBL/GenBank/DDBJ databases">
        <title>The Genome Sequence of Clostridium citroniae WAL-19142.</title>
        <authorList>
            <consortium name="The Broad Institute Genome Sequencing Platform"/>
            <person name="Earl A."/>
            <person name="Ward D."/>
            <person name="Feldgarden M."/>
            <person name="Gevers D."/>
            <person name="Warren Y.A."/>
            <person name="Tyrrell K.L."/>
            <person name="Citron D.M."/>
            <person name="Goldstein E.J."/>
            <person name="Daigneault M."/>
            <person name="Allen-Vercoe E."/>
            <person name="Young S.K."/>
            <person name="Zeng Q."/>
            <person name="Gargeya S."/>
            <person name="Fitzgerald M."/>
            <person name="Haas B."/>
            <person name="Abouelleil A."/>
            <person name="Alvarado L."/>
            <person name="Arachchi H.M."/>
            <person name="Berlin A."/>
            <person name="Brown A."/>
            <person name="Chapman S.B."/>
            <person name="Chen Z."/>
            <person name="Dunbar C."/>
            <person name="Freedman E."/>
            <person name="Gearin G."/>
            <person name="Gellesch M."/>
            <person name="Goldberg J."/>
            <person name="Griggs A."/>
            <person name="Gujja S."/>
            <person name="Heilman E.R."/>
            <person name="Heiman D."/>
            <person name="Howarth C."/>
            <person name="Larson L."/>
            <person name="Lui A."/>
            <person name="MacDonald P.J."/>
            <person name="Mehta T."/>
            <person name="Montmayeur A."/>
            <person name="Murphy C."/>
            <person name="Neiman D."/>
            <person name="Pearson M."/>
            <person name="Priest M."/>
            <person name="Roberts A."/>
            <person name="Saif S."/>
            <person name="Shea T."/>
            <person name="Shenoy N."/>
            <person name="Sisk P."/>
            <person name="Stolte C."/>
            <person name="Sykes S."/>
            <person name="White J."/>
            <person name="Yandava C."/>
            <person name="Wortman J."/>
            <person name="Nusbaum C."/>
            <person name="Birren B."/>
        </authorList>
    </citation>
    <scope>NUCLEOTIDE SEQUENCE [LARGE SCALE GENOMIC DNA]</scope>
    <source>
        <strain evidence="7 8">WAL-19142</strain>
    </source>
</reference>
<gene>
    <name evidence="7" type="ORF">HMPREF9470_00591</name>
</gene>
<evidence type="ECO:0000256" key="4">
    <source>
        <dbReference type="ARBA" id="ARBA00022989"/>
    </source>
</evidence>
<evidence type="ECO:0000256" key="1">
    <source>
        <dbReference type="ARBA" id="ARBA00004651"/>
    </source>
</evidence>
<dbReference type="AlphaFoldDB" id="A0A0J9BG48"/>
<feature type="transmembrane region" description="Helical" evidence="6">
    <location>
        <begin position="276"/>
        <end position="295"/>
    </location>
</feature>
<dbReference type="PANTHER" id="PTHR32196:SF72">
    <property type="entry name" value="RIBOSE IMPORT PERMEASE PROTEIN RBSC"/>
    <property type="match status" value="1"/>
</dbReference>
<evidence type="ECO:0000256" key="6">
    <source>
        <dbReference type="SAM" id="Phobius"/>
    </source>
</evidence>
<sequence>MGKENNSRQKAVSRMMFSGSVREIGVFVALIIMVIIFALIDSSYVTVGNFVDIVKQATINGILAIGITFAIISGGIDLSLGSTFAIVIVAVGQLTVLGVPPVAAICAGAVLGTFMGSINGLLVTKMRLQPFIATLGTMSVFRGIAYVVTGGWPVLNIPDAYRKSLGAKVIGDVPISIFVLFAIAVIAHILLKKTRFGNYLFAVGGNEEAAKLSGVNVDRTKILAYSMCGFCVAFAGMIMLANLGTGEPATGQGYELDAIAASAIGGTRMAGGKGSILGTFLGALLLAALKIGLIITGVSTFWQYIVTGIIIVIAAYFEVIQSKLSSKFSKSQA</sequence>
<evidence type="ECO:0000256" key="5">
    <source>
        <dbReference type="ARBA" id="ARBA00023136"/>
    </source>
</evidence>
<feature type="transmembrane region" description="Helical" evidence="6">
    <location>
        <begin position="84"/>
        <end position="111"/>
    </location>
</feature>
<protein>
    <submittedName>
        <fullName evidence="7">Uncharacterized protein</fullName>
    </submittedName>
</protein>
<dbReference type="PANTHER" id="PTHR32196">
    <property type="entry name" value="ABC TRANSPORTER PERMEASE PROTEIN YPHD-RELATED-RELATED"/>
    <property type="match status" value="1"/>
</dbReference>
<organism evidence="7 8">
    <name type="scientific">[Clostridium] citroniae WAL-19142</name>
    <dbReference type="NCBI Taxonomy" id="742734"/>
    <lineage>
        <taxon>Bacteria</taxon>
        <taxon>Bacillati</taxon>
        <taxon>Bacillota</taxon>
        <taxon>Clostridia</taxon>
        <taxon>Lachnospirales</taxon>
        <taxon>Lachnospiraceae</taxon>
        <taxon>Enterocloster</taxon>
    </lineage>
</organism>
<evidence type="ECO:0000313" key="8">
    <source>
        <dbReference type="Proteomes" id="UP000037392"/>
    </source>
</evidence>
<comment type="caution">
    <text evidence="7">The sequence shown here is derived from an EMBL/GenBank/DDBJ whole genome shotgun (WGS) entry which is preliminary data.</text>
</comment>
<feature type="transmembrane region" description="Helical" evidence="6">
    <location>
        <begin position="301"/>
        <end position="320"/>
    </location>
</feature>
<proteinExistence type="predicted"/>
<dbReference type="RefSeq" id="WP_082082483.1">
    <property type="nucleotide sequence ID" value="NZ_KQ235875.1"/>
</dbReference>
<comment type="subcellular location">
    <subcellularLocation>
        <location evidence="1">Cell membrane</location>
        <topology evidence="1">Multi-pass membrane protein</topology>
    </subcellularLocation>
</comment>
<feature type="transmembrane region" description="Helical" evidence="6">
    <location>
        <begin position="53"/>
        <end position="72"/>
    </location>
</feature>
<keyword evidence="2" id="KW-1003">Cell membrane</keyword>
<dbReference type="PATRIC" id="fig|742734.4.peg.630"/>